<reference evidence="2" key="2">
    <citation type="submission" date="2020-05" db="EMBL/GenBank/DDBJ databases">
        <authorList>
            <person name="Kim H.-S."/>
            <person name="Proctor R.H."/>
            <person name="Brown D.W."/>
        </authorList>
    </citation>
    <scope>NUCLEOTIDE SEQUENCE</scope>
    <source>
        <strain evidence="2">NRRL 20472</strain>
    </source>
</reference>
<dbReference type="PANTHER" id="PTHR24148:SF73">
    <property type="entry name" value="HET DOMAIN PROTEIN (AFU_ORTHOLOGUE AFUA_8G01020)"/>
    <property type="match status" value="1"/>
</dbReference>
<sequence length="604" mass="69906">MELQQPPKSNRVTFQYTPLNITRREIRLLTLSPGEPGSPIFGNVNIVSLDDKPEYEALSYMWGPSEPSYDITINDSSNLSVGSNLRKALDDLRLPDKPRVIWNDAICMNQDDNEEKGHHIQLMRTIYAKSSTVCAWLDHEIDPSDLCFQSLERLNDGVQLSDYPADYWYPLASIFRNPYWQRLWVQQELILASEIRVYCRRYVFDGSKLLVFQGEILESTDGPWRANEVIVRLVRFMVQTLGMGPSRWPSPSILRQKRILLSNVQKRNHGEVVEWWTDLLFWFNRSGRLDMSEPRDRVYGVLGLITGEHVDMKSIKITYDAPVVSVYAQVFSAYLEHTERLCFLCTGEQICVKDHTTNSHRLPSWMSNPFVQWRCIDASNACGSMSAHNARINNTGILCVEGHRLDRVSFVHEKRMRDVSISDWLQELDQRCQDLWPDCSQESLYEKDQVTSLFFPWQTPKKYKDEWGGGRPTYKQRKALLRALTHKAQLHTLSMRDTLLVPDERPIVLSRSEVEVCRVWYLYLFGQVFVGTEGGRLGTLRKEQNVREGDELWILFGCKMPIVLRPVAGQERRFTLVGPAIFHGLMLGEVFEDGEIQGTMIELE</sequence>
<accession>A0A8H4TSU6</accession>
<comment type="caution">
    <text evidence="2">The sequence shown here is derived from an EMBL/GenBank/DDBJ whole genome shotgun (WGS) entry which is preliminary data.</text>
</comment>
<reference evidence="2" key="1">
    <citation type="journal article" date="2020" name="BMC Genomics">
        <title>Correction to: Identification and distribution of gene clusters required for synthesis of sphingolipid metabolism inhibitors in diverse species of the filamentous fungus Fusarium.</title>
        <authorList>
            <person name="Kim H.S."/>
            <person name="Lohmar J.M."/>
            <person name="Busman M."/>
            <person name="Brown D.W."/>
            <person name="Naumann T.A."/>
            <person name="Divon H.H."/>
            <person name="Lysoe E."/>
            <person name="Uhlig S."/>
            <person name="Proctor R.H."/>
        </authorList>
    </citation>
    <scope>NUCLEOTIDE SEQUENCE</scope>
    <source>
        <strain evidence="2">NRRL 20472</strain>
    </source>
</reference>
<dbReference type="EMBL" id="JABEXW010000475">
    <property type="protein sequence ID" value="KAF4963412.1"/>
    <property type="molecule type" value="Genomic_DNA"/>
</dbReference>
<dbReference type="AlphaFoldDB" id="A0A8H4TSU6"/>
<proteinExistence type="predicted"/>
<dbReference type="Proteomes" id="UP000622797">
    <property type="component" value="Unassembled WGS sequence"/>
</dbReference>
<dbReference type="InterPro" id="IPR010730">
    <property type="entry name" value="HET"/>
</dbReference>
<dbReference type="PANTHER" id="PTHR24148">
    <property type="entry name" value="ANKYRIN REPEAT DOMAIN-CONTAINING PROTEIN 39 HOMOLOG-RELATED"/>
    <property type="match status" value="1"/>
</dbReference>
<dbReference type="Pfam" id="PF06985">
    <property type="entry name" value="HET"/>
    <property type="match status" value="1"/>
</dbReference>
<evidence type="ECO:0000313" key="3">
    <source>
        <dbReference type="Proteomes" id="UP000622797"/>
    </source>
</evidence>
<feature type="domain" description="Heterokaryon incompatibility" evidence="1">
    <location>
        <begin position="55"/>
        <end position="188"/>
    </location>
</feature>
<keyword evidence="3" id="KW-1185">Reference proteome</keyword>
<dbReference type="OrthoDB" id="3553147at2759"/>
<organism evidence="2 3">
    <name type="scientific">Fusarium sarcochroum</name>
    <dbReference type="NCBI Taxonomy" id="1208366"/>
    <lineage>
        <taxon>Eukaryota</taxon>
        <taxon>Fungi</taxon>
        <taxon>Dikarya</taxon>
        <taxon>Ascomycota</taxon>
        <taxon>Pezizomycotina</taxon>
        <taxon>Sordariomycetes</taxon>
        <taxon>Hypocreomycetidae</taxon>
        <taxon>Hypocreales</taxon>
        <taxon>Nectriaceae</taxon>
        <taxon>Fusarium</taxon>
        <taxon>Fusarium lateritium species complex</taxon>
    </lineage>
</organism>
<evidence type="ECO:0000313" key="2">
    <source>
        <dbReference type="EMBL" id="KAF4963412.1"/>
    </source>
</evidence>
<name>A0A8H4TSU6_9HYPO</name>
<protein>
    <recommendedName>
        <fullName evidence="1">Heterokaryon incompatibility domain-containing protein</fullName>
    </recommendedName>
</protein>
<dbReference type="InterPro" id="IPR052895">
    <property type="entry name" value="HetReg/Transcr_Mod"/>
</dbReference>
<evidence type="ECO:0000259" key="1">
    <source>
        <dbReference type="Pfam" id="PF06985"/>
    </source>
</evidence>
<gene>
    <name evidence="2" type="ORF">FSARC_8584</name>
</gene>